<gene>
    <name evidence="1" type="ORF">BJ997_002040</name>
</gene>
<sequence length="95" mass="10505">MTTSSPTTSARMALLAITDYLSLNMDVASPAMTDADRTVLWLACRVLRTRMDTLEVHLEVERAVRRAYRVSGATPPDASRILYGPGSVDPVRLWP</sequence>
<dbReference type="AlphaFoldDB" id="A0A7W8ZWY1"/>
<comment type="caution">
    <text evidence="1">The sequence shown here is derived from an EMBL/GenBank/DDBJ whole genome shotgun (WGS) entry which is preliminary data.</text>
</comment>
<dbReference type="Proteomes" id="UP000561726">
    <property type="component" value="Unassembled WGS sequence"/>
</dbReference>
<proteinExistence type="predicted"/>
<name>A0A7W8ZWY1_9MICO</name>
<evidence type="ECO:0000313" key="1">
    <source>
        <dbReference type="EMBL" id="MBB5641492.1"/>
    </source>
</evidence>
<reference evidence="1 2" key="1">
    <citation type="submission" date="2020-08" db="EMBL/GenBank/DDBJ databases">
        <title>Sequencing the genomes of 1000 actinobacteria strains.</title>
        <authorList>
            <person name="Klenk H.-P."/>
        </authorList>
    </citation>
    <scope>NUCLEOTIDE SEQUENCE [LARGE SCALE GENOMIC DNA]</scope>
    <source>
        <strain evidence="1 2">DSM 21065</strain>
    </source>
</reference>
<dbReference type="RefSeq" id="WP_152602137.1">
    <property type="nucleotide sequence ID" value="NZ_JACHBQ010000001.1"/>
</dbReference>
<organism evidence="1 2">
    <name type="scientific">Cryobacterium roopkundense</name>
    <dbReference type="NCBI Taxonomy" id="1001240"/>
    <lineage>
        <taxon>Bacteria</taxon>
        <taxon>Bacillati</taxon>
        <taxon>Actinomycetota</taxon>
        <taxon>Actinomycetes</taxon>
        <taxon>Micrococcales</taxon>
        <taxon>Microbacteriaceae</taxon>
        <taxon>Cryobacterium</taxon>
    </lineage>
</organism>
<evidence type="ECO:0000313" key="2">
    <source>
        <dbReference type="Proteomes" id="UP000561726"/>
    </source>
</evidence>
<protein>
    <submittedName>
        <fullName evidence="1">Uncharacterized protein</fullName>
    </submittedName>
</protein>
<dbReference type="EMBL" id="JACHBQ010000001">
    <property type="protein sequence ID" value="MBB5641492.1"/>
    <property type="molecule type" value="Genomic_DNA"/>
</dbReference>
<accession>A0A7W8ZWY1</accession>